<evidence type="ECO:0000256" key="1">
    <source>
        <dbReference type="SAM" id="SignalP"/>
    </source>
</evidence>
<dbReference type="Proteomes" id="UP000886595">
    <property type="component" value="Unassembled WGS sequence"/>
</dbReference>
<evidence type="ECO:0008006" key="4">
    <source>
        <dbReference type="Google" id="ProtNLM"/>
    </source>
</evidence>
<keyword evidence="3" id="KW-1185">Reference proteome</keyword>
<comment type="caution">
    <text evidence="2">The sequence shown here is derived from an EMBL/GenBank/DDBJ whole genome shotgun (WGS) entry which is preliminary data.</text>
</comment>
<evidence type="ECO:0000313" key="2">
    <source>
        <dbReference type="EMBL" id="KAG2311986.1"/>
    </source>
</evidence>
<dbReference type="OrthoDB" id="1693236at2759"/>
<keyword evidence="1" id="KW-0732">Signal</keyword>
<proteinExistence type="predicted"/>
<name>A0A8X7VIN7_BRACI</name>
<dbReference type="EMBL" id="JAAMPC010000005">
    <property type="protein sequence ID" value="KAG2311986.1"/>
    <property type="molecule type" value="Genomic_DNA"/>
</dbReference>
<feature type="signal peptide" evidence="1">
    <location>
        <begin position="1"/>
        <end position="21"/>
    </location>
</feature>
<dbReference type="PANTHER" id="PTHR34284">
    <property type="entry name" value="FG-GAP REPEAT-CONTAINING PROTEIN"/>
    <property type="match status" value="1"/>
</dbReference>
<dbReference type="PANTHER" id="PTHR34284:SF1">
    <property type="entry name" value="FG-GAP REPEAT-CONTAINING PROTEIN"/>
    <property type="match status" value="1"/>
</dbReference>
<gene>
    <name evidence="2" type="ORF">Bca52824_023543</name>
</gene>
<feature type="chain" id="PRO_5036458018" description="VCBS repeat-containing protein" evidence="1">
    <location>
        <begin position="22"/>
        <end position="137"/>
    </location>
</feature>
<reference evidence="2 3" key="1">
    <citation type="submission" date="2020-02" db="EMBL/GenBank/DDBJ databases">
        <authorList>
            <person name="Ma Q."/>
            <person name="Huang Y."/>
            <person name="Song X."/>
            <person name="Pei D."/>
        </authorList>
    </citation>
    <scope>NUCLEOTIDE SEQUENCE [LARGE SCALE GENOMIC DNA]</scope>
    <source>
        <strain evidence="2">Sxm20200214</strain>
        <tissue evidence="2">Leaf</tissue>
    </source>
</reference>
<dbReference type="AlphaFoldDB" id="A0A8X7VIN7"/>
<protein>
    <recommendedName>
        <fullName evidence="4">VCBS repeat-containing protein</fullName>
    </recommendedName>
</protein>
<evidence type="ECO:0000313" key="3">
    <source>
        <dbReference type="Proteomes" id="UP000886595"/>
    </source>
</evidence>
<sequence length="137" mass="15133">MRKRDLAILMLSGCAIFLTLQHEGDFAFKEHVKHESDHLPPPLIADLNGDGKKEVLVATNDAKIQVLEPQTRRVDEGFSEARVLAEFSLLPDKIRVASGRRAVAMATSVIDRYYKDGTPQKQVLVVVTSDSLAAFST</sequence>
<accession>A0A8X7VIN7</accession>
<organism evidence="2 3">
    <name type="scientific">Brassica carinata</name>
    <name type="common">Ethiopian mustard</name>
    <name type="synonym">Abyssinian cabbage</name>
    <dbReference type="NCBI Taxonomy" id="52824"/>
    <lineage>
        <taxon>Eukaryota</taxon>
        <taxon>Viridiplantae</taxon>
        <taxon>Streptophyta</taxon>
        <taxon>Embryophyta</taxon>
        <taxon>Tracheophyta</taxon>
        <taxon>Spermatophyta</taxon>
        <taxon>Magnoliopsida</taxon>
        <taxon>eudicotyledons</taxon>
        <taxon>Gunneridae</taxon>
        <taxon>Pentapetalae</taxon>
        <taxon>rosids</taxon>
        <taxon>malvids</taxon>
        <taxon>Brassicales</taxon>
        <taxon>Brassicaceae</taxon>
        <taxon>Brassiceae</taxon>
        <taxon>Brassica</taxon>
    </lineage>
</organism>